<dbReference type="RefSeq" id="WP_201364002.1">
    <property type="nucleotide sequence ID" value="NZ_BNJJ01000012.1"/>
</dbReference>
<evidence type="ECO:0000313" key="5">
    <source>
        <dbReference type="Proteomes" id="UP000635565"/>
    </source>
</evidence>
<comment type="caution">
    <text evidence="4">The sequence shown here is derived from an EMBL/GenBank/DDBJ whole genome shotgun (WGS) entry which is preliminary data.</text>
</comment>
<sequence length="413" mass="45824">MTVQNRKALIIGCGIAGPVVAMFLQQAGIEAEIYEARNEPADHAGSFLNMACNGLNVLKPLKLEDLISRQGSPIPRMIMWNGQGKRLGEVHNGARAEVGAPSVVIKRATLQKALREEAMRQGIKITFGKKLQDLQPDKQGVVATFTDGSTASGDFLIGCDGVHSRTSRIINPNAATPQYIGLISTGGFAQRSTFSPTPDTQHFIFGKRAFFGYHVGSASEIYWFVNFPQKAAPARGDIEMIESDKWQERMLDLFSDDLPLISDIIRATDSKIIGYPIYDIFTQPIWHRGPVVLIGDAIHAVSPNAGQGASLAMEDAIVLAKCLRDIPDLTQAFATYEHLRRARVERMVQYARRLGQGKIMTNPVQVWFRDQMMPFFLKYAANPKTLDWGYAYKVDWDEPVQATLPSRQPSLSR</sequence>
<proteinExistence type="predicted"/>
<evidence type="ECO:0000259" key="3">
    <source>
        <dbReference type="Pfam" id="PF01494"/>
    </source>
</evidence>
<reference evidence="4 5" key="1">
    <citation type="journal article" date="2021" name="Int. J. Syst. Evol. Microbiol.">
        <title>Reticulibacter mediterranei gen. nov., sp. nov., within the new family Reticulibacteraceae fam. nov., and Ktedonospora formicarum gen. nov., sp. nov., Ktedonobacter robiniae sp. nov., Dictyobacter formicarum sp. nov. and Dictyobacter arantiisoli sp. nov., belonging to the class Ktedonobacteria.</title>
        <authorList>
            <person name="Yabe S."/>
            <person name="Zheng Y."/>
            <person name="Wang C.M."/>
            <person name="Sakai Y."/>
            <person name="Abe K."/>
            <person name="Yokota A."/>
            <person name="Donadio S."/>
            <person name="Cavaletti L."/>
            <person name="Monciardini P."/>
        </authorList>
    </citation>
    <scope>NUCLEOTIDE SEQUENCE [LARGE SCALE GENOMIC DNA]</scope>
    <source>
        <strain evidence="4 5">SOSP1-9</strain>
    </source>
</reference>
<keyword evidence="2" id="KW-0503">Monooxygenase</keyword>
<dbReference type="InterPro" id="IPR002938">
    <property type="entry name" value="FAD-bd"/>
</dbReference>
<dbReference type="PANTHER" id="PTHR13789:SF309">
    <property type="entry name" value="PUTATIVE (AFU_ORTHOLOGUE AFUA_6G14510)-RELATED"/>
    <property type="match status" value="1"/>
</dbReference>
<evidence type="ECO:0000256" key="1">
    <source>
        <dbReference type="ARBA" id="ARBA00023002"/>
    </source>
</evidence>
<dbReference type="Gene3D" id="3.50.50.60">
    <property type="entry name" value="FAD/NAD(P)-binding domain"/>
    <property type="match status" value="1"/>
</dbReference>
<feature type="domain" description="FAD-binding" evidence="3">
    <location>
        <begin position="7"/>
        <end position="350"/>
    </location>
</feature>
<accession>A0ABQ3VJH0</accession>
<dbReference type="InterPro" id="IPR036188">
    <property type="entry name" value="FAD/NAD-bd_sf"/>
</dbReference>
<protein>
    <submittedName>
        <fullName evidence="4">FAD-dependent oxidoreductase</fullName>
    </submittedName>
</protein>
<evidence type="ECO:0000313" key="4">
    <source>
        <dbReference type="EMBL" id="GHO86360.1"/>
    </source>
</evidence>
<evidence type="ECO:0000256" key="2">
    <source>
        <dbReference type="ARBA" id="ARBA00023033"/>
    </source>
</evidence>
<dbReference type="EMBL" id="BNJJ01000012">
    <property type="protein sequence ID" value="GHO86360.1"/>
    <property type="molecule type" value="Genomic_DNA"/>
</dbReference>
<dbReference type="InterPro" id="IPR050493">
    <property type="entry name" value="FAD-dep_Monooxygenase_BioMet"/>
</dbReference>
<name>A0ABQ3VJH0_9CHLR</name>
<gene>
    <name evidence="4" type="ORF">KSZ_43660</name>
</gene>
<dbReference type="SUPFAM" id="SSF51905">
    <property type="entry name" value="FAD/NAD(P)-binding domain"/>
    <property type="match status" value="1"/>
</dbReference>
<keyword evidence="1" id="KW-0560">Oxidoreductase</keyword>
<keyword evidence="5" id="KW-1185">Reference proteome</keyword>
<dbReference type="PANTHER" id="PTHR13789">
    <property type="entry name" value="MONOOXYGENASE"/>
    <property type="match status" value="1"/>
</dbReference>
<organism evidence="4 5">
    <name type="scientific">Dictyobacter formicarum</name>
    <dbReference type="NCBI Taxonomy" id="2778368"/>
    <lineage>
        <taxon>Bacteria</taxon>
        <taxon>Bacillati</taxon>
        <taxon>Chloroflexota</taxon>
        <taxon>Ktedonobacteria</taxon>
        <taxon>Ktedonobacterales</taxon>
        <taxon>Dictyobacteraceae</taxon>
        <taxon>Dictyobacter</taxon>
    </lineage>
</organism>
<dbReference type="Proteomes" id="UP000635565">
    <property type="component" value="Unassembled WGS sequence"/>
</dbReference>
<dbReference type="PRINTS" id="PR00420">
    <property type="entry name" value="RNGMNOXGNASE"/>
</dbReference>
<dbReference type="Pfam" id="PF01494">
    <property type="entry name" value="FAD_binding_3"/>
    <property type="match status" value="1"/>
</dbReference>